<accession>A0A2P8R463</accession>
<gene>
    <name evidence="3" type="ORF">CQ405_01685</name>
</gene>
<sequence>MKKIVIDGRFIKHETDVHRYLIKKFKFPVYYGKNLDALWDSLNEIDEKTTIVLKNPDIFRKNYKNFDALLSLFNDLKNENELIRFEIKTNKTTKKEKK</sequence>
<evidence type="ECO:0000313" key="3">
    <source>
        <dbReference type="EMBL" id="PSM53281.1"/>
    </source>
</evidence>
<feature type="domain" description="Barstar (barnase inhibitor)" evidence="2">
    <location>
        <begin position="1"/>
        <end position="85"/>
    </location>
</feature>
<comment type="similarity">
    <text evidence="1">Belongs to the barstar family.</text>
</comment>
<dbReference type="AlphaFoldDB" id="A0A2P8R463"/>
<dbReference type="OrthoDB" id="5295683at2"/>
<organism evidence="3 4">
    <name type="scientific">Campylobacter blaseri</name>
    <dbReference type="NCBI Taxonomy" id="2042961"/>
    <lineage>
        <taxon>Bacteria</taxon>
        <taxon>Pseudomonadati</taxon>
        <taxon>Campylobacterota</taxon>
        <taxon>Epsilonproteobacteria</taxon>
        <taxon>Campylobacterales</taxon>
        <taxon>Campylobacteraceae</taxon>
        <taxon>Campylobacter</taxon>
    </lineage>
</organism>
<name>A0A2P8R463_9BACT</name>
<protein>
    <recommendedName>
        <fullName evidence="2">Barstar (barnase inhibitor) domain-containing protein</fullName>
    </recommendedName>
</protein>
<evidence type="ECO:0000259" key="2">
    <source>
        <dbReference type="Pfam" id="PF01337"/>
    </source>
</evidence>
<dbReference type="Gene3D" id="3.30.370.10">
    <property type="entry name" value="Barstar-like"/>
    <property type="match status" value="1"/>
</dbReference>
<evidence type="ECO:0000313" key="4">
    <source>
        <dbReference type="Proteomes" id="UP000240535"/>
    </source>
</evidence>
<dbReference type="InterPro" id="IPR000468">
    <property type="entry name" value="Barstar"/>
</dbReference>
<dbReference type="SUPFAM" id="SSF52038">
    <property type="entry name" value="Barstar-related"/>
    <property type="match status" value="1"/>
</dbReference>
<dbReference type="RefSeq" id="WP_106869919.1">
    <property type="nucleotide sequence ID" value="NZ_CP053841.1"/>
</dbReference>
<dbReference type="InterPro" id="IPR035905">
    <property type="entry name" value="Barstar-like_sf"/>
</dbReference>
<evidence type="ECO:0000256" key="1">
    <source>
        <dbReference type="ARBA" id="ARBA00006845"/>
    </source>
</evidence>
<comment type="caution">
    <text evidence="3">The sequence shown here is derived from an EMBL/GenBank/DDBJ whole genome shotgun (WGS) entry which is preliminary data.</text>
</comment>
<dbReference type="EMBL" id="PDHH01000001">
    <property type="protein sequence ID" value="PSM53281.1"/>
    <property type="molecule type" value="Genomic_DNA"/>
</dbReference>
<dbReference type="Pfam" id="PF01337">
    <property type="entry name" value="Barstar"/>
    <property type="match status" value="1"/>
</dbReference>
<reference evidence="4" key="1">
    <citation type="submission" date="2017-10" db="EMBL/GenBank/DDBJ databases">
        <title>Campylobacter species from seals.</title>
        <authorList>
            <person name="Gilbert M.J."/>
            <person name="Zomer A.L."/>
            <person name="Timmerman A.J."/>
            <person name="Duim B."/>
            <person name="Wagenaar J.A."/>
        </authorList>
    </citation>
    <scope>NUCLEOTIDE SEQUENCE [LARGE SCALE GENOMIC DNA]</scope>
    <source>
        <strain evidence="4">17S00004-5</strain>
    </source>
</reference>
<keyword evidence="4" id="KW-1185">Reference proteome</keyword>
<proteinExistence type="inferred from homology"/>
<dbReference type="Proteomes" id="UP000240535">
    <property type="component" value="Unassembled WGS sequence"/>
</dbReference>